<feature type="region of interest" description="Disordered" evidence="6">
    <location>
        <begin position="246"/>
        <end position="280"/>
    </location>
</feature>
<accession>A0A6F9DUS0</accession>
<dbReference type="SMART" id="SM00547">
    <property type="entry name" value="ZnF_RBZ"/>
    <property type="match status" value="1"/>
</dbReference>
<protein>
    <submittedName>
        <fullName evidence="8">TGF-beta-activated kinase 1 and MAP3K7-binding protein 2-like</fullName>
    </submittedName>
</protein>
<dbReference type="PROSITE" id="PS50199">
    <property type="entry name" value="ZF_RANBP2_2"/>
    <property type="match status" value="1"/>
</dbReference>
<dbReference type="GO" id="GO:0008270">
    <property type="term" value="F:zinc ion binding"/>
    <property type="evidence" value="ECO:0007669"/>
    <property type="project" value="UniProtKB-KW"/>
</dbReference>
<evidence type="ECO:0000256" key="6">
    <source>
        <dbReference type="SAM" id="MobiDB-lite"/>
    </source>
</evidence>
<dbReference type="PANTHER" id="PTHR46253:SF1">
    <property type="entry name" value="TAB2"/>
    <property type="match status" value="1"/>
</dbReference>
<proteinExistence type="evidence at transcript level"/>
<keyword evidence="1" id="KW-0479">Metal-binding</keyword>
<sequence length="501" mass="55720">MSSSKFDPEDFHGDLVDDVTHGKQWEAINDHLREMSWTNVATPLSTSPGNPGGHAPPPCLQRIHTTHNPQYRRSEGDLQGKTLNAKQAIQPPQSAPILPEDYEPKWANPTPVLYSAPGGSKITPVPPKIQKSPVNKILVNGQQPLASHAMGIGSSPTGYMNLGDLPIDNLPPMPSNFFPDHVTSQRGSTSGHSSGSSSPMVVRQVSSPTLANFPSTHAPLVYNLPNEISKGPPVIQHSMSAYSLRPMPGPSKPSEINVYGSPSPRRRSMPTKQEEMYGPKSNVTRRAISQQATSQHLGSIPPFTTQDIFVGTALSENVEELDGETGKNDDKEYTIALLQHQEDRMNRLQTELEAKKRELSSLMSEMQDLEAKMMDRSARSSSTLQLDVGRLREINRQLEIDCNCMHKEVELFFRDGDNTRDNFYSRYNHRASVKPTGKRKPVGPKNPEYTDLPPPPVPPPQETDDEPKWRCTYCTFDNHAALNKCEMCEYSRDVQSSRVRL</sequence>
<dbReference type="PANTHER" id="PTHR46253">
    <property type="entry name" value="TGF-BETA-ACTIVATED KINASE 1 AND MAP3K7-BINDING PROTEIN TAB"/>
    <property type="match status" value="1"/>
</dbReference>
<dbReference type="SUPFAM" id="SSF90209">
    <property type="entry name" value="Ran binding protein zinc finger-like"/>
    <property type="match status" value="1"/>
</dbReference>
<keyword evidence="3" id="KW-0862">Zinc</keyword>
<dbReference type="InterPro" id="IPR001876">
    <property type="entry name" value="Znf_RanBP2"/>
</dbReference>
<feature type="compositionally biased region" description="Basic residues" evidence="6">
    <location>
        <begin position="431"/>
        <end position="442"/>
    </location>
</feature>
<dbReference type="GO" id="GO:0016301">
    <property type="term" value="F:kinase activity"/>
    <property type="evidence" value="ECO:0007669"/>
    <property type="project" value="UniProtKB-KW"/>
</dbReference>
<dbReference type="Gene3D" id="2.30.30.380">
    <property type="entry name" value="Zn-finger domain of Sec23/24"/>
    <property type="match status" value="1"/>
</dbReference>
<keyword evidence="5" id="KW-0175">Coiled coil</keyword>
<feature type="coiled-coil region" evidence="5">
    <location>
        <begin position="338"/>
        <end position="372"/>
    </location>
</feature>
<dbReference type="InterPro" id="IPR036443">
    <property type="entry name" value="Znf_RanBP2_sf"/>
</dbReference>
<dbReference type="PROSITE" id="PS01358">
    <property type="entry name" value="ZF_RANBP2_1"/>
    <property type="match status" value="1"/>
</dbReference>
<evidence type="ECO:0000256" key="4">
    <source>
        <dbReference type="PROSITE-ProRule" id="PRU00322"/>
    </source>
</evidence>
<feature type="compositionally biased region" description="Low complexity" evidence="6">
    <location>
        <begin position="184"/>
        <end position="198"/>
    </location>
</feature>
<dbReference type="EMBL" id="LR790916">
    <property type="protein sequence ID" value="CAB3266778.1"/>
    <property type="molecule type" value="mRNA"/>
</dbReference>
<name>A0A6F9DUS0_9ASCI</name>
<keyword evidence="8" id="KW-0418">Kinase</keyword>
<evidence type="ECO:0000256" key="2">
    <source>
        <dbReference type="ARBA" id="ARBA00022771"/>
    </source>
</evidence>
<evidence type="ECO:0000259" key="7">
    <source>
        <dbReference type="PROSITE" id="PS50199"/>
    </source>
</evidence>
<reference evidence="8" key="1">
    <citation type="submission" date="2020-04" db="EMBL/GenBank/DDBJ databases">
        <authorList>
            <person name="Neveu A P."/>
        </authorList>
    </citation>
    <scope>NUCLEOTIDE SEQUENCE</scope>
    <source>
        <tissue evidence="8">Whole embryo</tissue>
    </source>
</reference>
<evidence type="ECO:0000313" key="8">
    <source>
        <dbReference type="EMBL" id="CAB3266778.1"/>
    </source>
</evidence>
<keyword evidence="2 4" id="KW-0863">Zinc-finger</keyword>
<evidence type="ECO:0000256" key="5">
    <source>
        <dbReference type="SAM" id="Coils"/>
    </source>
</evidence>
<feature type="region of interest" description="Disordered" evidence="6">
    <location>
        <begin position="177"/>
        <end position="202"/>
    </location>
</feature>
<evidence type="ECO:0000256" key="3">
    <source>
        <dbReference type="ARBA" id="ARBA00022833"/>
    </source>
</evidence>
<gene>
    <name evidence="8" type="primary">Tab2</name>
</gene>
<keyword evidence="8" id="KW-0808">Transferase</keyword>
<evidence type="ECO:0000256" key="1">
    <source>
        <dbReference type="ARBA" id="ARBA00022723"/>
    </source>
</evidence>
<feature type="region of interest" description="Disordered" evidence="6">
    <location>
        <begin position="431"/>
        <end position="465"/>
    </location>
</feature>
<feature type="compositionally biased region" description="Pro residues" evidence="6">
    <location>
        <begin position="452"/>
        <end position="461"/>
    </location>
</feature>
<feature type="domain" description="RanBP2-type" evidence="7">
    <location>
        <begin position="465"/>
        <end position="494"/>
    </location>
</feature>
<dbReference type="AlphaFoldDB" id="A0A6F9DUS0"/>
<organism evidence="8">
    <name type="scientific">Phallusia mammillata</name>
    <dbReference type="NCBI Taxonomy" id="59560"/>
    <lineage>
        <taxon>Eukaryota</taxon>
        <taxon>Metazoa</taxon>
        <taxon>Chordata</taxon>
        <taxon>Tunicata</taxon>
        <taxon>Ascidiacea</taxon>
        <taxon>Phlebobranchia</taxon>
        <taxon>Ascidiidae</taxon>
        <taxon>Phallusia</taxon>
    </lineage>
</organism>